<proteinExistence type="predicted"/>
<evidence type="ECO:0000256" key="1">
    <source>
        <dbReference type="SAM" id="MobiDB-lite"/>
    </source>
</evidence>
<dbReference type="OMA" id="PANCPCE"/>
<dbReference type="InterPro" id="IPR055312">
    <property type="entry name" value="FBL15-like"/>
</dbReference>
<sequence>MELGTRRRRRSSEPGPAGGPDYLSALPEDLLLLVLARLGCAAAAARTGLLSRRWRGLWAHLRDLAFRSIAFPSLKAALNRVALPPPAVSLLEIRVSHEHLPISGAGAVTSVLRAAALLAPEKLVFALPWDPDPTSTEVDLPCFHRATSIVLEWIPFVLRTPAAGAEFPALQTLTLTGCQVDDLGALLSLCPHLRVLRLKGLIWLGDDDWTVHSTSLQGLVMNSENLWARPVDIVAPMLKQLTLFLHAYNQVTVSILAPMLENVSWQCLYGTGIIGFGLWTLEKLSLHTAEKQGQTSFLQIHACKSWFTFSDEEANFAQEIEKHMIVDFSALELHLSAMGHVFGAFVSHLLGLNRIRNAIRRLKVNLLRLEEEEICPANCPCESTNWRTQIISLTALEEVEIDGFRGDAHELHFLKLIFSCAPMLKRMIVRLSDEVSTSNDRCTEIYDIFRGHSSVKCNVYLSSGLVHRSQGCQLT</sequence>
<dbReference type="Pfam" id="PF24758">
    <property type="entry name" value="LRR_At5g56370"/>
    <property type="match status" value="1"/>
</dbReference>
<dbReference type="Proteomes" id="UP000019116">
    <property type="component" value="Chromosome 7B"/>
</dbReference>
<dbReference type="RefSeq" id="XP_044432706.1">
    <property type="nucleotide sequence ID" value="XM_044576771.1"/>
</dbReference>
<dbReference type="PANTHER" id="PTHR34709">
    <property type="entry name" value="OS10G0396666 PROTEIN"/>
    <property type="match status" value="1"/>
</dbReference>
<gene>
    <name evidence="3" type="primary">LOC123158957</name>
</gene>
<dbReference type="AlphaFoldDB" id="A0A3B6SRD9"/>
<evidence type="ECO:0000313" key="4">
    <source>
        <dbReference type="Proteomes" id="UP000019116"/>
    </source>
</evidence>
<feature type="compositionally biased region" description="Basic residues" evidence="1">
    <location>
        <begin position="1"/>
        <end position="10"/>
    </location>
</feature>
<dbReference type="SUPFAM" id="SSF52058">
    <property type="entry name" value="L domain-like"/>
    <property type="match status" value="1"/>
</dbReference>
<protein>
    <recommendedName>
        <fullName evidence="2">F-box/LRR-repeat protein 15/At3g58940/PEG3-like LRR domain-containing protein</fullName>
    </recommendedName>
</protein>
<keyword evidence="4" id="KW-1185">Reference proteome</keyword>
<dbReference type="PANTHER" id="PTHR34709:SF37">
    <property type="entry name" value="F-BOX DOMAIN-CONTAINING PROTEIN"/>
    <property type="match status" value="1"/>
</dbReference>
<feature type="region of interest" description="Disordered" evidence="1">
    <location>
        <begin position="1"/>
        <end position="21"/>
    </location>
</feature>
<dbReference type="Gene3D" id="3.80.10.10">
    <property type="entry name" value="Ribonuclease Inhibitor"/>
    <property type="match status" value="1"/>
</dbReference>
<dbReference type="SUPFAM" id="SSF81383">
    <property type="entry name" value="F-box domain"/>
    <property type="match status" value="1"/>
</dbReference>
<dbReference type="GeneID" id="123158957"/>
<accession>A0A3B6SRD9</accession>
<dbReference type="KEGG" id="taes:123158957"/>
<dbReference type="InterPro" id="IPR036047">
    <property type="entry name" value="F-box-like_dom_sf"/>
</dbReference>
<dbReference type="EnsemblPlants" id="TraesCS7B02G379200.1">
    <property type="protein sequence ID" value="TraesCS7B02G379200.1"/>
    <property type="gene ID" value="TraesCS7B02G379200"/>
</dbReference>
<feature type="domain" description="F-box/LRR-repeat protein 15/At3g58940/PEG3-like LRR" evidence="2">
    <location>
        <begin position="111"/>
        <end position="260"/>
    </location>
</feature>
<dbReference type="Gramene" id="TraesNOR7B03G04270860.1">
    <property type="protein sequence ID" value="TraesNOR7B03G04270860.1"/>
    <property type="gene ID" value="TraesNOR7B03G04270860"/>
</dbReference>
<organism evidence="3">
    <name type="scientific">Triticum aestivum</name>
    <name type="common">Wheat</name>
    <dbReference type="NCBI Taxonomy" id="4565"/>
    <lineage>
        <taxon>Eukaryota</taxon>
        <taxon>Viridiplantae</taxon>
        <taxon>Streptophyta</taxon>
        <taxon>Embryophyta</taxon>
        <taxon>Tracheophyta</taxon>
        <taxon>Spermatophyta</taxon>
        <taxon>Magnoliopsida</taxon>
        <taxon>Liliopsida</taxon>
        <taxon>Poales</taxon>
        <taxon>Poaceae</taxon>
        <taxon>BOP clade</taxon>
        <taxon>Pooideae</taxon>
        <taxon>Triticodae</taxon>
        <taxon>Triticeae</taxon>
        <taxon>Triticinae</taxon>
        <taxon>Triticum</taxon>
    </lineage>
</organism>
<dbReference type="Gramene" id="TraesCS7B02G379200.1">
    <property type="protein sequence ID" value="TraesCS7B02G379200.1"/>
    <property type="gene ID" value="TraesCS7B02G379200"/>
</dbReference>
<dbReference type="InterPro" id="IPR032675">
    <property type="entry name" value="LRR_dom_sf"/>
</dbReference>
<dbReference type="OrthoDB" id="690108at2759"/>
<evidence type="ECO:0000259" key="2">
    <source>
        <dbReference type="Pfam" id="PF24758"/>
    </source>
</evidence>
<reference evidence="3" key="1">
    <citation type="submission" date="2018-08" db="EMBL/GenBank/DDBJ databases">
        <authorList>
            <person name="Rossello M."/>
        </authorList>
    </citation>
    <scope>NUCLEOTIDE SEQUENCE [LARGE SCALE GENOMIC DNA]</scope>
    <source>
        <strain evidence="3">cv. Chinese Spring</strain>
    </source>
</reference>
<dbReference type="Gramene" id="TraesCS7B03G1018800.1">
    <property type="protein sequence ID" value="TraesCS7B03G1018800.1.CDS"/>
    <property type="gene ID" value="TraesCS7B03G1018800"/>
</dbReference>
<reference evidence="3" key="2">
    <citation type="submission" date="2018-10" db="UniProtKB">
        <authorList>
            <consortium name="EnsemblPlants"/>
        </authorList>
    </citation>
    <scope>IDENTIFICATION</scope>
</reference>
<name>A0A3B6SRD9_WHEAT</name>
<evidence type="ECO:0000313" key="3">
    <source>
        <dbReference type="EnsemblPlants" id="TraesCS7B02G379200.1"/>
    </source>
</evidence>
<dbReference type="InterPro" id="IPR055411">
    <property type="entry name" value="LRR_FXL15/At3g58940/PEG3-like"/>
</dbReference>